<reference evidence="1" key="1">
    <citation type="submission" date="2016-09" db="EMBL/GenBank/DDBJ databases">
        <authorList>
            <consortium name="Pathogen Informatics"/>
            <person name="Sun Q."/>
            <person name="Inoue M."/>
        </authorList>
    </citation>
    <scope>NUCLEOTIDE SEQUENCE</scope>
</reference>
<dbReference type="NCBIfam" id="TIGR01639">
    <property type="entry name" value="P_fal_TIGR01639"/>
    <property type="match status" value="1"/>
</dbReference>
<evidence type="ECO:0000313" key="1">
    <source>
        <dbReference type="EMBL" id="SCQ12860.1"/>
    </source>
</evidence>
<dbReference type="InterPro" id="IPR006526">
    <property type="entry name" value="Export_prot_PHISTa/b/c"/>
</dbReference>
<accession>A0ABY0KWF8</accession>
<comment type="caution">
    <text evidence="1">The sequence shown here is derived from an EMBL/GenBank/DDBJ whole genome shotgun (WGS) entry which is preliminary data.</text>
</comment>
<dbReference type="EMBL" id="FMKD01000069">
    <property type="protein sequence ID" value="SCQ12860.1"/>
    <property type="molecule type" value="Genomic_DNA"/>
</dbReference>
<organism evidence="1 2">
    <name type="scientific">Plasmodium gaboni</name>
    <dbReference type="NCBI Taxonomy" id="647221"/>
    <lineage>
        <taxon>Eukaryota</taxon>
        <taxon>Sar</taxon>
        <taxon>Alveolata</taxon>
        <taxon>Apicomplexa</taxon>
        <taxon>Aconoidasida</taxon>
        <taxon>Haemosporida</taxon>
        <taxon>Plasmodiidae</taxon>
        <taxon>Plasmodium</taxon>
        <taxon>Plasmodium (Laverania)</taxon>
    </lineage>
</organism>
<proteinExistence type="predicted"/>
<gene>
    <name evidence="1" type="ORF">PGABG01_0026100</name>
</gene>
<keyword evidence="2" id="KW-1185">Reference proteome</keyword>
<dbReference type="Proteomes" id="UP000831156">
    <property type="component" value="Unassembled WGS sequence"/>
</dbReference>
<protein>
    <submittedName>
        <fullName evidence="1">Uncharacterized protein</fullName>
    </submittedName>
</protein>
<evidence type="ECO:0000313" key="2">
    <source>
        <dbReference type="Proteomes" id="UP000831156"/>
    </source>
</evidence>
<name>A0ABY0KWF8_9APIC</name>
<sequence>MRVPKIFKIITRFTLQNKLYNDMSKKLTKKELFDILNSLDECPPKNDLINILYHTLLEDTSICTETHFAFYRTVSKEIIE</sequence>